<proteinExistence type="predicted"/>
<dbReference type="Proteomes" id="UP000886724">
    <property type="component" value="Unassembled WGS sequence"/>
</dbReference>
<reference evidence="1" key="2">
    <citation type="submission" date="2021-04" db="EMBL/GenBank/DDBJ databases">
        <authorList>
            <person name="Gilroy R."/>
        </authorList>
    </citation>
    <scope>NUCLEOTIDE SEQUENCE</scope>
    <source>
        <strain evidence="1">ChiGjej1B1-14440</strain>
    </source>
</reference>
<reference evidence="1" key="1">
    <citation type="journal article" date="2021" name="PeerJ">
        <title>Extensive microbial diversity within the chicken gut microbiome revealed by metagenomics and culture.</title>
        <authorList>
            <person name="Gilroy R."/>
            <person name="Ravi A."/>
            <person name="Getino M."/>
            <person name="Pursley I."/>
            <person name="Horton D.L."/>
            <person name="Alikhan N.F."/>
            <person name="Baker D."/>
            <person name="Gharbi K."/>
            <person name="Hall N."/>
            <person name="Watson M."/>
            <person name="Adriaenssens E.M."/>
            <person name="Foster-Nyarko E."/>
            <person name="Jarju S."/>
            <person name="Secka A."/>
            <person name="Antonio M."/>
            <person name="Oren A."/>
            <person name="Chaudhuri R.R."/>
            <person name="La Ragione R."/>
            <person name="Hildebrand F."/>
            <person name="Pallen M.J."/>
        </authorList>
    </citation>
    <scope>NUCLEOTIDE SEQUENCE</scope>
    <source>
        <strain evidence="1">ChiGjej1B1-14440</strain>
    </source>
</reference>
<gene>
    <name evidence="1" type="ORF">H9980_09940</name>
</gene>
<protein>
    <submittedName>
        <fullName evidence="1">Uncharacterized protein</fullName>
    </submittedName>
</protein>
<sequence length="105" mass="11999">MIIRLKSIHANVVNESEVIDGSKISALIKVGYSYNKDKKLEIDYHISLIQHNKNVFVVKINYLVEETVNQNNEKDMLDKAVSQLEKRIELILGMLCDEIGINLLS</sequence>
<organism evidence="1 2">
    <name type="scientific">Candidatus Erysipelatoclostridium merdavium</name>
    <dbReference type="NCBI Taxonomy" id="2838566"/>
    <lineage>
        <taxon>Bacteria</taxon>
        <taxon>Bacillati</taxon>
        <taxon>Bacillota</taxon>
        <taxon>Erysipelotrichia</taxon>
        <taxon>Erysipelotrichales</taxon>
        <taxon>Erysipelotrichales incertae sedis</taxon>
    </lineage>
</organism>
<dbReference type="EMBL" id="DXET01000223">
    <property type="protein sequence ID" value="HIX82272.1"/>
    <property type="molecule type" value="Genomic_DNA"/>
</dbReference>
<comment type="caution">
    <text evidence="1">The sequence shown here is derived from an EMBL/GenBank/DDBJ whole genome shotgun (WGS) entry which is preliminary data.</text>
</comment>
<evidence type="ECO:0000313" key="2">
    <source>
        <dbReference type="Proteomes" id="UP000886724"/>
    </source>
</evidence>
<name>A0A9D2BNS9_9FIRM</name>
<evidence type="ECO:0000313" key="1">
    <source>
        <dbReference type="EMBL" id="HIX82272.1"/>
    </source>
</evidence>
<accession>A0A9D2BNS9</accession>
<dbReference type="AlphaFoldDB" id="A0A9D2BNS9"/>